<sequence>MALTEEECATSRNTTPLDLETLRANGAWLSLFGGDEVIARQFITIARSGSLKQASRQFGVRVDKLRAELNKIETALGGKLLIRNKRVFELTPIGHQIYTLVYDALFSGPVLAPAAAVEQIKLSMPPLLLEGFLLRPLIAWLHKGAGKNVVAIDSRRQDEGEADIRIWLAQPGRRQCEPWAVSKRRLISLSFMPFIASSYASKLITPYCLEDLDDYMLIQFSGYQDYPTLDPWNRFISRRARSVMHVSSYELAAELVRWSGVIGLLPTGLPRFNSNLLPLPTLFDGAMMLDVWIGLTAEGERNPEVRRIFDLFERNIISAVRE</sequence>
<dbReference type="InterPro" id="IPR005119">
    <property type="entry name" value="LysR_subst-bd"/>
</dbReference>
<dbReference type="Proteomes" id="UP001056873">
    <property type="component" value="Chromosome"/>
</dbReference>
<comment type="similarity">
    <text evidence="1">Belongs to the LysR transcriptional regulatory family.</text>
</comment>
<dbReference type="Pfam" id="PF00126">
    <property type="entry name" value="HTH_1"/>
    <property type="match status" value="1"/>
</dbReference>
<dbReference type="PANTHER" id="PTHR30346:SF17">
    <property type="entry name" value="LYSR FAMILY TRANSCRIPTIONAL REGULATOR"/>
    <property type="match status" value="1"/>
</dbReference>
<dbReference type="EMBL" id="CP074347">
    <property type="protein sequence ID" value="USV01791.1"/>
    <property type="molecule type" value="Genomic_DNA"/>
</dbReference>
<evidence type="ECO:0000259" key="6">
    <source>
        <dbReference type="Pfam" id="PF03466"/>
    </source>
</evidence>
<dbReference type="SUPFAM" id="SSF46785">
    <property type="entry name" value="Winged helix' DNA-binding domain"/>
    <property type="match status" value="1"/>
</dbReference>
<feature type="domain" description="LysR substrate-binding" evidence="6">
    <location>
        <begin position="158"/>
        <end position="313"/>
    </location>
</feature>
<name>A0ABY5CWA0_9GAMM</name>
<evidence type="ECO:0000256" key="1">
    <source>
        <dbReference type="ARBA" id="ARBA00009437"/>
    </source>
</evidence>
<dbReference type="RefSeq" id="WP_252961451.1">
    <property type="nucleotide sequence ID" value="NZ_CAMIPH010000013.1"/>
</dbReference>
<dbReference type="PANTHER" id="PTHR30346">
    <property type="entry name" value="TRANSCRIPTIONAL DUAL REGULATOR HCAR-RELATED"/>
    <property type="match status" value="1"/>
</dbReference>
<dbReference type="InterPro" id="IPR036390">
    <property type="entry name" value="WH_DNA-bd_sf"/>
</dbReference>
<dbReference type="Pfam" id="PF03466">
    <property type="entry name" value="LysR_substrate"/>
    <property type="match status" value="1"/>
</dbReference>
<dbReference type="Gene3D" id="1.10.10.10">
    <property type="entry name" value="Winged helix-like DNA-binding domain superfamily/Winged helix DNA-binding domain"/>
    <property type="match status" value="1"/>
</dbReference>
<keyword evidence="3" id="KW-0238">DNA-binding</keyword>
<keyword evidence="4" id="KW-0804">Transcription</keyword>
<evidence type="ECO:0000256" key="2">
    <source>
        <dbReference type="ARBA" id="ARBA00023015"/>
    </source>
</evidence>
<evidence type="ECO:0000256" key="4">
    <source>
        <dbReference type="ARBA" id="ARBA00023163"/>
    </source>
</evidence>
<evidence type="ECO:0000259" key="5">
    <source>
        <dbReference type="Pfam" id="PF00126"/>
    </source>
</evidence>
<evidence type="ECO:0000313" key="7">
    <source>
        <dbReference type="EMBL" id="USV01791.1"/>
    </source>
</evidence>
<accession>A0ABY5CWA0</accession>
<evidence type="ECO:0000256" key="3">
    <source>
        <dbReference type="ARBA" id="ARBA00023125"/>
    </source>
</evidence>
<reference evidence="7" key="1">
    <citation type="journal article" date="2022" name="BMC Genomics">
        <title>Genome sequence of the entomopathogenic Serratia entomophila isolate 626 and characterisation of the species specific itaconate degradation pathway.</title>
        <authorList>
            <person name="Vaughan A.L."/>
            <person name="Altermann E."/>
            <person name="Glare T.R."/>
            <person name="Hurst M.R.H."/>
        </authorList>
    </citation>
    <scope>NUCLEOTIDE SEQUENCE</scope>
    <source>
        <strain evidence="7">626</strain>
    </source>
</reference>
<feature type="domain" description="HTH lysR-type" evidence="5">
    <location>
        <begin position="40"/>
        <end position="94"/>
    </location>
</feature>
<organism evidence="7 8">
    <name type="scientific">Serratia entomophila</name>
    <dbReference type="NCBI Taxonomy" id="42906"/>
    <lineage>
        <taxon>Bacteria</taxon>
        <taxon>Pseudomonadati</taxon>
        <taxon>Pseudomonadota</taxon>
        <taxon>Gammaproteobacteria</taxon>
        <taxon>Enterobacterales</taxon>
        <taxon>Yersiniaceae</taxon>
        <taxon>Serratia</taxon>
    </lineage>
</organism>
<dbReference type="InterPro" id="IPR000847">
    <property type="entry name" value="LysR_HTH_N"/>
</dbReference>
<protein>
    <submittedName>
        <fullName evidence="7">LysR family transcriptional regulator</fullName>
    </submittedName>
</protein>
<gene>
    <name evidence="7" type="ORF">KFQ06_04515</name>
</gene>
<keyword evidence="2" id="KW-0805">Transcription regulation</keyword>
<proteinExistence type="inferred from homology"/>
<dbReference type="SUPFAM" id="SSF53850">
    <property type="entry name" value="Periplasmic binding protein-like II"/>
    <property type="match status" value="1"/>
</dbReference>
<dbReference type="InterPro" id="IPR036388">
    <property type="entry name" value="WH-like_DNA-bd_sf"/>
</dbReference>
<evidence type="ECO:0000313" key="8">
    <source>
        <dbReference type="Proteomes" id="UP001056873"/>
    </source>
</evidence>
<keyword evidence="8" id="KW-1185">Reference proteome</keyword>